<accession>A0A0B6RV54</accession>
<dbReference type="RefSeq" id="WP_123863883.1">
    <property type="nucleotide sequence ID" value="NZ_CP002581.1"/>
</dbReference>
<dbReference type="EMBL" id="CP002581">
    <property type="protein sequence ID" value="AJK49237.1"/>
    <property type="molecule type" value="Genomic_DNA"/>
</dbReference>
<evidence type="ECO:0000313" key="4">
    <source>
        <dbReference type="Proteomes" id="UP000031838"/>
    </source>
</evidence>
<sequence>MHTLFDTGSTQDAAELGAALAAPAVTGRYDELRGGAAALQTAALAPVWREFFMQLGSVGFADLDRRAEALERRMRENGLAYQLHDQHAAGGAARPWSLDLLPMIVAPADWAVIERGVLQRVRLANAIVADIYGEQTILKEGLLPPALVTGHPGYLRPMRGAAIPGGTWLHLAAFDLMRMPDGQWRLIAQHTQGPTGLGYLLENRLIVSRLFPRAFRGLRVQRLAASYRALLHSMQDLSPAGKNSRIVLLTPGRHAPTYFEHAYLARYLGLTLVEGGDLTARDNHVYLKTLSGLEPVHGILRRVDDEWLDPLELRPDSMLGVPGLLQAVRAGNVLIANAPGSAFLESPGVLGFMPKLAERVLGETLALPALPTWWCGEAAACADALPQLARAIIRPAYPPGAQAGGRFDPVIGARLTSQQLADWRARIAAHPGHYVIQSDLPPSQAPTWPSASGARAYEGGARIVPKPLLLRVFALADGAGSWRVLPGGLSRVGTRDELFNAPMPRGGSSVDTWVMTEGAIDPTTLLQTHLGPDDLIARPRTISSRAAENLFWLGRYTERAANLTRLARAAFERLRGEDDLDSPAHLELLDALCRENGLIPSGTCPAATSPREFQQTLARALSRRADPGSGIAACVFGMRGAAAAIRERLSRDQWRLIDDATQWFDESAGAEDEPEEQLGNAALQMLDRLNLLLSAITGAQTDNMTRDDGWRLLSIGRQIDRIDFLSGVLRFAFEDGAVTKQDGFELVLELFDSTITFRSQFQRCFDVAPLISLVVLDGDNPRSLAWVVQKMQGRLTKVEHGEGYALSDLSETLPVPGEWSLHALCETDGDGRHAVLLEHLQTLGRAAWDLSNRIGERYFSHVREAGRSLWG</sequence>
<dbReference type="HOGENOM" id="CLU_013951_0_0_4"/>
<reference evidence="3 4" key="2">
    <citation type="journal article" date="2016" name="Appl. Microbiol. Biotechnol.">
        <title>Mutations improving production and secretion of extracellular lipase by Burkholderia glumae PG1.</title>
        <authorList>
            <person name="Knapp A."/>
            <person name="Voget S."/>
            <person name="Gao R."/>
            <person name="Zaburannyi N."/>
            <person name="Krysciak D."/>
            <person name="Breuer M."/>
            <person name="Hauer B."/>
            <person name="Streit W.R."/>
            <person name="Muller R."/>
            <person name="Daniel R."/>
            <person name="Jaeger K.E."/>
        </authorList>
    </citation>
    <scope>NUCLEOTIDE SEQUENCE [LARGE SCALE GENOMIC DNA]</scope>
    <source>
        <strain evidence="3 4">PG1</strain>
    </source>
</reference>
<dbReference type="InterPro" id="IPR051680">
    <property type="entry name" value="ATP-dep_Glu-Cys_Ligase-2"/>
</dbReference>
<protein>
    <submittedName>
        <fullName evidence="3">Uncharacterized protein</fullName>
    </submittedName>
</protein>
<evidence type="ECO:0000259" key="1">
    <source>
        <dbReference type="Pfam" id="PF04168"/>
    </source>
</evidence>
<name>A0A0B6RV54_BURPL</name>
<dbReference type="Pfam" id="PF14403">
    <property type="entry name" value="CP_ATPgrasp_2"/>
    <property type="match status" value="1"/>
</dbReference>
<dbReference type="InterPro" id="IPR007296">
    <property type="entry name" value="DUF403"/>
</dbReference>
<feature type="domain" description="Circularly permuted ATP-grasp type 2" evidence="2">
    <location>
        <begin position="102"/>
        <end position="492"/>
    </location>
</feature>
<evidence type="ECO:0000313" key="3">
    <source>
        <dbReference type="EMBL" id="AJK49237.1"/>
    </source>
</evidence>
<dbReference type="Proteomes" id="UP000031838">
    <property type="component" value="Chromosome 2"/>
</dbReference>
<dbReference type="Gene3D" id="3.40.50.11290">
    <property type="match status" value="1"/>
</dbReference>
<reference evidence="4" key="1">
    <citation type="submission" date="2011-03" db="EMBL/GenBank/DDBJ databases">
        <authorList>
            <person name="Voget S."/>
            <person name="Streit W.R."/>
            <person name="Jaeger K.E."/>
            <person name="Daniel R."/>
        </authorList>
    </citation>
    <scope>NUCLEOTIDE SEQUENCE [LARGE SCALE GENOMIC DNA]</scope>
    <source>
        <strain evidence="4">PG1</strain>
    </source>
</reference>
<keyword evidence="4" id="KW-1185">Reference proteome</keyword>
<gene>
    <name evidence="3" type="ORF">BGL_2c11590</name>
</gene>
<evidence type="ECO:0000259" key="2">
    <source>
        <dbReference type="Pfam" id="PF14403"/>
    </source>
</evidence>
<dbReference type="PANTHER" id="PTHR34595">
    <property type="entry name" value="BLR5612 PROTEIN"/>
    <property type="match status" value="1"/>
</dbReference>
<dbReference type="Pfam" id="PF04168">
    <property type="entry name" value="Alpha-E"/>
    <property type="match status" value="1"/>
</dbReference>
<dbReference type="InterPro" id="IPR025841">
    <property type="entry name" value="CP_ATPgrasp_2"/>
</dbReference>
<feature type="domain" description="DUF403" evidence="1">
    <location>
        <begin position="543"/>
        <end position="859"/>
    </location>
</feature>
<dbReference type="AlphaFoldDB" id="A0A0B6RV54"/>
<dbReference type="Gene3D" id="3.30.1490.270">
    <property type="match status" value="1"/>
</dbReference>
<organism evidence="3 4">
    <name type="scientific">Burkholderia plantarii</name>
    <dbReference type="NCBI Taxonomy" id="41899"/>
    <lineage>
        <taxon>Bacteria</taxon>
        <taxon>Pseudomonadati</taxon>
        <taxon>Pseudomonadota</taxon>
        <taxon>Betaproteobacteria</taxon>
        <taxon>Burkholderiales</taxon>
        <taxon>Burkholderiaceae</taxon>
        <taxon>Burkholderia</taxon>
    </lineage>
</organism>
<dbReference type="SUPFAM" id="SSF56059">
    <property type="entry name" value="Glutathione synthetase ATP-binding domain-like"/>
    <property type="match status" value="1"/>
</dbReference>
<dbReference type="PANTHER" id="PTHR34595:SF2">
    <property type="entry name" value="BLR2978 PROTEIN"/>
    <property type="match status" value="1"/>
</dbReference>
<proteinExistence type="predicted"/>
<dbReference type="KEGG" id="bgp:BGL_2c11590"/>